<feature type="transmembrane region" description="Helical" evidence="6">
    <location>
        <begin position="16"/>
        <end position="35"/>
    </location>
</feature>
<dbReference type="Gene3D" id="1.10.3730.20">
    <property type="match status" value="1"/>
</dbReference>
<comment type="subcellular location">
    <subcellularLocation>
        <location evidence="1">Membrane</location>
        <topology evidence="1">Multi-pass membrane protein</topology>
    </subcellularLocation>
</comment>
<dbReference type="PANTHER" id="PTHR32322">
    <property type="entry name" value="INNER MEMBRANE TRANSPORTER"/>
    <property type="match status" value="1"/>
</dbReference>
<evidence type="ECO:0000313" key="9">
    <source>
        <dbReference type="Proteomes" id="UP001501288"/>
    </source>
</evidence>
<keyword evidence="4 6" id="KW-1133">Transmembrane helix</keyword>
<keyword evidence="3 6" id="KW-0812">Transmembrane</keyword>
<feature type="transmembrane region" description="Helical" evidence="6">
    <location>
        <begin position="74"/>
        <end position="92"/>
    </location>
</feature>
<reference evidence="8 9" key="1">
    <citation type="journal article" date="2019" name="Int. J. Syst. Evol. Microbiol.">
        <title>The Global Catalogue of Microorganisms (GCM) 10K type strain sequencing project: providing services to taxonomists for standard genome sequencing and annotation.</title>
        <authorList>
            <consortium name="The Broad Institute Genomics Platform"/>
            <consortium name="The Broad Institute Genome Sequencing Center for Infectious Disease"/>
            <person name="Wu L."/>
            <person name="Ma J."/>
        </authorList>
    </citation>
    <scope>NUCLEOTIDE SEQUENCE [LARGE SCALE GENOMIC DNA]</scope>
    <source>
        <strain evidence="8 9">JCM 14588</strain>
    </source>
</reference>
<evidence type="ECO:0000259" key="7">
    <source>
        <dbReference type="Pfam" id="PF00892"/>
    </source>
</evidence>
<name>A0ABN2B314_9MICO</name>
<evidence type="ECO:0000256" key="4">
    <source>
        <dbReference type="ARBA" id="ARBA00022989"/>
    </source>
</evidence>
<dbReference type="Pfam" id="PF00892">
    <property type="entry name" value="EamA"/>
    <property type="match status" value="1"/>
</dbReference>
<dbReference type="SUPFAM" id="SSF103481">
    <property type="entry name" value="Multidrug resistance efflux transporter EmrE"/>
    <property type="match status" value="1"/>
</dbReference>
<evidence type="ECO:0000256" key="3">
    <source>
        <dbReference type="ARBA" id="ARBA00022692"/>
    </source>
</evidence>
<dbReference type="InterPro" id="IPR037185">
    <property type="entry name" value="EmrE-like"/>
</dbReference>
<dbReference type="EMBL" id="BAAANV010000006">
    <property type="protein sequence ID" value="GAA1531605.1"/>
    <property type="molecule type" value="Genomic_DNA"/>
</dbReference>
<dbReference type="Proteomes" id="UP001501288">
    <property type="component" value="Unassembled WGS sequence"/>
</dbReference>
<evidence type="ECO:0000256" key="5">
    <source>
        <dbReference type="ARBA" id="ARBA00023136"/>
    </source>
</evidence>
<comment type="similarity">
    <text evidence="2">Belongs to the EamA transporter family.</text>
</comment>
<keyword evidence="9" id="KW-1185">Reference proteome</keyword>
<comment type="caution">
    <text evidence="8">The sequence shown here is derived from an EMBL/GenBank/DDBJ whole genome shotgun (WGS) entry which is preliminary data.</text>
</comment>
<sequence length="156" mass="16127">MRREASAAAEAEGRGHLLVVGLLLCVVPFLLFAWAERHISSSLASVYNATTPLMTMAVAMLVLPSEPRTCDKTLGLMLGFVGVILVLAPWNGLGHSGLAGQLACLGATACYGMGFTYLRRFVTPLALPSVSVAAVQVSLAAVVMLALTPIAATGAT</sequence>
<proteinExistence type="inferred from homology"/>
<keyword evidence="5 6" id="KW-0472">Membrane</keyword>
<gene>
    <name evidence="8" type="ORF">GCM10009762_02270</name>
</gene>
<feature type="transmembrane region" description="Helical" evidence="6">
    <location>
        <begin position="41"/>
        <end position="62"/>
    </location>
</feature>
<evidence type="ECO:0000256" key="6">
    <source>
        <dbReference type="SAM" id="Phobius"/>
    </source>
</evidence>
<dbReference type="PANTHER" id="PTHR32322:SF9">
    <property type="entry name" value="AMINO-ACID METABOLITE EFFLUX PUMP-RELATED"/>
    <property type="match status" value="1"/>
</dbReference>
<feature type="domain" description="EamA" evidence="7">
    <location>
        <begin position="15"/>
        <end position="87"/>
    </location>
</feature>
<dbReference type="InterPro" id="IPR050638">
    <property type="entry name" value="AA-Vitamin_Transporters"/>
</dbReference>
<dbReference type="RefSeq" id="WP_415544859.1">
    <property type="nucleotide sequence ID" value="NZ_CBCSAI010000024.1"/>
</dbReference>
<accession>A0ABN2B314</accession>
<feature type="transmembrane region" description="Helical" evidence="6">
    <location>
        <begin position="98"/>
        <end position="118"/>
    </location>
</feature>
<feature type="transmembrane region" description="Helical" evidence="6">
    <location>
        <begin position="130"/>
        <end position="152"/>
    </location>
</feature>
<evidence type="ECO:0000313" key="8">
    <source>
        <dbReference type="EMBL" id="GAA1531605.1"/>
    </source>
</evidence>
<evidence type="ECO:0000256" key="2">
    <source>
        <dbReference type="ARBA" id="ARBA00007362"/>
    </source>
</evidence>
<evidence type="ECO:0000256" key="1">
    <source>
        <dbReference type="ARBA" id="ARBA00004141"/>
    </source>
</evidence>
<protein>
    <recommendedName>
        <fullName evidence="7">EamA domain-containing protein</fullName>
    </recommendedName>
</protein>
<organism evidence="8 9">
    <name type="scientific">Dermacoccus barathri</name>
    <dbReference type="NCBI Taxonomy" id="322601"/>
    <lineage>
        <taxon>Bacteria</taxon>
        <taxon>Bacillati</taxon>
        <taxon>Actinomycetota</taxon>
        <taxon>Actinomycetes</taxon>
        <taxon>Micrococcales</taxon>
        <taxon>Dermacoccaceae</taxon>
        <taxon>Dermacoccus</taxon>
    </lineage>
</organism>
<dbReference type="InterPro" id="IPR000620">
    <property type="entry name" value="EamA_dom"/>
</dbReference>